<dbReference type="InterPro" id="IPR006924">
    <property type="entry name" value="Ribosomal_cS23-like"/>
</dbReference>
<dbReference type="GO" id="GO:0006412">
    <property type="term" value="P:translation"/>
    <property type="evidence" value="ECO:0007669"/>
    <property type="project" value="InterPro"/>
</dbReference>
<keyword evidence="4 9" id="KW-0150">Chloroplast</keyword>
<evidence type="ECO:0000256" key="7">
    <source>
        <dbReference type="ARBA" id="ARBA00035379"/>
    </source>
</evidence>
<dbReference type="InterPro" id="IPR038447">
    <property type="entry name" value="PSRP-3/Ycf65_sf"/>
</dbReference>
<evidence type="ECO:0000313" key="9">
    <source>
        <dbReference type="EMBL" id="ABB02356.1"/>
    </source>
</evidence>
<dbReference type="Pfam" id="PF04839">
    <property type="entry name" value="PSRP-3_Ycf65"/>
    <property type="match status" value="1"/>
</dbReference>
<organism evidence="9">
    <name type="scientific">Lepocinclis spirogyroides</name>
    <dbReference type="NCBI Taxonomy" id="298306"/>
    <lineage>
        <taxon>Eukaryota</taxon>
        <taxon>Discoba</taxon>
        <taxon>Euglenozoa</taxon>
        <taxon>Euglenida</taxon>
        <taxon>Spirocuta</taxon>
        <taxon>Euglenophyceae</taxon>
        <taxon>Euglenales</taxon>
        <taxon>Phacaceae</taxon>
        <taxon>Lepocinclis</taxon>
    </lineage>
</organism>
<dbReference type="PANTHER" id="PTHR35108:SF1">
    <property type="entry name" value="OS04G0461100 PROTEIN"/>
    <property type="match status" value="1"/>
</dbReference>
<dbReference type="EMBL" id="DQ128157">
    <property type="protein sequence ID" value="ABB02356.1"/>
    <property type="molecule type" value="Genomic_DNA"/>
</dbReference>
<feature type="signal peptide" evidence="8">
    <location>
        <begin position="1"/>
        <end position="19"/>
    </location>
</feature>
<gene>
    <name evidence="9" type="primary">ycf65</name>
</gene>
<sequence>MSKFLLRFLWFGQKGIAVALDQVCVERSIPITEYFFWPRSDAWDDMRICLKSKTWISPTDLVSILNQLTEIINFWQEKNNSGIDSFKDLKLRFPEADFVFCN</sequence>
<dbReference type="GO" id="GO:0003735">
    <property type="term" value="F:structural constituent of ribosome"/>
    <property type="evidence" value="ECO:0007669"/>
    <property type="project" value="InterPro"/>
</dbReference>
<proteinExistence type="inferred from homology"/>
<dbReference type="AlphaFoldDB" id="Q0R3L0"/>
<dbReference type="GO" id="GO:1990904">
    <property type="term" value="C:ribonucleoprotein complex"/>
    <property type="evidence" value="ECO:0007669"/>
    <property type="project" value="UniProtKB-KW"/>
</dbReference>
<evidence type="ECO:0000256" key="4">
    <source>
        <dbReference type="ARBA" id="ARBA00022528"/>
    </source>
</evidence>
<dbReference type="GO" id="GO:0005840">
    <property type="term" value="C:ribosome"/>
    <property type="evidence" value="ECO:0007669"/>
    <property type="project" value="UniProtKB-KW"/>
</dbReference>
<comment type="subcellular location">
    <subcellularLocation>
        <location evidence="1">Plastid</location>
        <location evidence="1">Chloroplast</location>
    </subcellularLocation>
</comment>
<name>Q0R3L0_9EUGL</name>
<evidence type="ECO:0000256" key="2">
    <source>
        <dbReference type="ARBA" id="ARBA00008561"/>
    </source>
</evidence>
<reference evidence="9" key="1">
    <citation type="submission" date="2005-07" db="EMBL/GenBank/DDBJ databases">
        <title>Evolution of genetic elements in Euglena species.</title>
        <authorList>
            <person name="Sheveleva E.V."/>
            <person name="De Armond R.L."/>
            <person name="Perkumas K.M."/>
            <person name="Giordani N.V."/>
            <person name="Hallick R.B."/>
        </authorList>
    </citation>
    <scope>NUCLEOTIDE SEQUENCE</scope>
</reference>
<accession>Q0R3L0</accession>
<evidence type="ECO:0000256" key="1">
    <source>
        <dbReference type="ARBA" id="ARBA00004229"/>
    </source>
</evidence>
<comment type="similarity">
    <text evidence="2">Belongs to the chloroplast-specific ribosomal protein cS23 family.</text>
</comment>
<evidence type="ECO:0000256" key="6">
    <source>
        <dbReference type="ARBA" id="ARBA00023274"/>
    </source>
</evidence>
<evidence type="ECO:0000256" key="5">
    <source>
        <dbReference type="ARBA" id="ARBA00022980"/>
    </source>
</evidence>
<keyword evidence="9" id="KW-0934">Plastid</keyword>
<comment type="subunit">
    <text evidence="3">Part of the 30S ribosomal subunit.</text>
</comment>
<evidence type="ECO:0000256" key="8">
    <source>
        <dbReference type="SAM" id="SignalP"/>
    </source>
</evidence>
<geneLocation type="chloroplast" evidence="9"/>
<dbReference type="GO" id="GO:0009507">
    <property type="term" value="C:chloroplast"/>
    <property type="evidence" value="ECO:0007669"/>
    <property type="project" value="UniProtKB-SubCell"/>
</dbReference>
<feature type="chain" id="PRO_5004176010" description="30S ribosomal protein 3, chloroplastic" evidence="8">
    <location>
        <begin position="20"/>
        <end position="102"/>
    </location>
</feature>
<protein>
    <recommendedName>
        <fullName evidence="7">30S ribosomal protein 3, chloroplastic</fullName>
    </recommendedName>
</protein>
<keyword evidence="8" id="KW-0732">Signal</keyword>
<evidence type="ECO:0000256" key="3">
    <source>
        <dbReference type="ARBA" id="ARBA00011458"/>
    </source>
</evidence>
<dbReference type="PANTHER" id="PTHR35108">
    <property type="entry name" value="30S RIBOSOMAL PROTEIN 3, CHLOROPLASTIC"/>
    <property type="match status" value="1"/>
</dbReference>
<keyword evidence="5" id="KW-0689">Ribosomal protein</keyword>
<dbReference type="Gene3D" id="3.30.390.140">
    <property type="match status" value="1"/>
</dbReference>
<keyword evidence="6" id="KW-0687">Ribonucleoprotein</keyword>